<dbReference type="PROSITE" id="PS51318">
    <property type="entry name" value="TAT"/>
    <property type="match status" value="1"/>
</dbReference>
<comment type="subcellular location">
    <subcellularLocation>
        <location evidence="1">Periplasm</location>
    </subcellularLocation>
</comment>
<evidence type="ECO:0000259" key="5">
    <source>
        <dbReference type="Pfam" id="PF00496"/>
    </source>
</evidence>
<name>A0ABY6DA58_9RHOB</name>
<reference evidence="6" key="1">
    <citation type="submission" date="2022-10" db="EMBL/GenBank/DDBJ databases">
        <title>Roseovarius pelagicus sp. nov., isolated from Arctic seawater.</title>
        <authorList>
            <person name="Hong Y.W."/>
            <person name="Hwang C.Y."/>
        </authorList>
    </citation>
    <scope>NUCLEOTIDE SEQUENCE</scope>
    <source>
        <strain evidence="6">HL-MP18</strain>
    </source>
</reference>
<protein>
    <submittedName>
        <fullName evidence="6">ABC transporter substrate-binding protein</fullName>
    </submittedName>
</protein>
<dbReference type="Gene3D" id="3.40.190.10">
    <property type="entry name" value="Periplasmic binding protein-like II"/>
    <property type="match status" value="1"/>
</dbReference>
<dbReference type="Proteomes" id="UP001064087">
    <property type="component" value="Chromosome"/>
</dbReference>
<accession>A0ABY6DA58</accession>
<dbReference type="InterPro" id="IPR000914">
    <property type="entry name" value="SBP_5_dom"/>
</dbReference>
<evidence type="ECO:0000256" key="1">
    <source>
        <dbReference type="ARBA" id="ARBA00004418"/>
    </source>
</evidence>
<feature type="domain" description="Solute-binding protein family 5" evidence="5">
    <location>
        <begin position="98"/>
        <end position="429"/>
    </location>
</feature>
<evidence type="ECO:0000256" key="3">
    <source>
        <dbReference type="ARBA" id="ARBA00022448"/>
    </source>
</evidence>
<keyword evidence="4" id="KW-0732">Signal</keyword>
<dbReference type="PANTHER" id="PTHR30290">
    <property type="entry name" value="PERIPLASMIC BINDING COMPONENT OF ABC TRANSPORTER"/>
    <property type="match status" value="1"/>
</dbReference>
<dbReference type="InterPro" id="IPR039424">
    <property type="entry name" value="SBP_5"/>
</dbReference>
<keyword evidence="7" id="KW-1185">Reference proteome</keyword>
<evidence type="ECO:0000256" key="4">
    <source>
        <dbReference type="ARBA" id="ARBA00022729"/>
    </source>
</evidence>
<organism evidence="6 7">
    <name type="scientific">Roseovarius pelagicus</name>
    <dbReference type="NCBI Taxonomy" id="2980108"/>
    <lineage>
        <taxon>Bacteria</taxon>
        <taxon>Pseudomonadati</taxon>
        <taxon>Pseudomonadota</taxon>
        <taxon>Alphaproteobacteria</taxon>
        <taxon>Rhodobacterales</taxon>
        <taxon>Roseobacteraceae</taxon>
        <taxon>Roseovarius</taxon>
    </lineage>
</organism>
<dbReference type="Pfam" id="PF00496">
    <property type="entry name" value="SBP_bac_5"/>
    <property type="match status" value="1"/>
</dbReference>
<proteinExistence type="inferred from homology"/>
<dbReference type="PIRSF" id="PIRSF002741">
    <property type="entry name" value="MppA"/>
    <property type="match status" value="1"/>
</dbReference>
<keyword evidence="3" id="KW-0813">Transport</keyword>
<dbReference type="InterPro" id="IPR030678">
    <property type="entry name" value="Peptide/Ni-bd"/>
</dbReference>
<gene>
    <name evidence="6" type="ORF">N7U68_18485</name>
</gene>
<sequence>MTKLIRTTNHFRRPIGDLSRRAFIKRAMATGLSMSAASALAGRAMAATPVKGGHMRFGIGHGSTTDVLDPGQVLNGLLSATHYAITNTLTEVDTDGSLVPKLATEWDASPDARVWTFKLRSGVEFHNGKSLTAEDVIASINHHRGKDSTSSAASIVAAITAIKADGPDRVSIELSGGDADFPFKLSSFNFPIYAAREDGTLAFEEGNGVGAYKLVNFEPGVRTTFEKNPNYWNDQRGHFDSAELLSIKDVTARTSALRTGAIDGMDRVELKTAALLKKVDGIDVHEVEGKTHYTFPMHTNTGPFDNNDVRMAVKLGLDREAMLETILFGHGQVGNDQPISSAYSYFNSDLEQRSYDPDKARWHLKQAGLDSIDLQLSASDAAFGGAVDAAVLYKEQAAKAGINITVKREPTDGYWSDVWMAKPWCACYWPGYATQDSIFTQAYSKGASWNDTYWSNDRFNTLLVQARSELDPAVRGELYGEMQALVRDDGGTVVPFFANDVFATSSKVGFEQASNNYEVDGRLFLERWWFKEG</sequence>
<evidence type="ECO:0000313" key="6">
    <source>
        <dbReference type="EMBL" id="UXX83037.1"/>
    </source>
</evidence>
<evidence type="ECO:0000256" key="2">
    <source>
        <dbReference type="ARBA" id="ARBA00005695"/>
    </source>
</evidence>
<dbReference type="SUPFAM" id="SSF53850">
    <property type="entry name" value="Periplasmic binding protein-like II"/>
    <property type="match status" value="1"/>
</dbReference>
<dbReference type="Gene3D" id="3.90.76.10">
    <property type="entry name" value="Dipeptide-binding Protein, Domain 1"/>
    <property type="match status" value="1"/>
</dbReference>
<dbReference type="PANTHER" id="PTHR30290:SF10">
    <property type="entry name" value="PERIPLASMIC OLIGOPEPTIDE-BINDING PROTEIN-RELATED"/>
    <property type="match status" value="1"/>
</dbReference>
<dbReference type="Gene3D" id="3.10.105.10">
    <property type="entry name" value="Dipeptide-binding Protein, Domain 3"/>
    <property type="match status" value="1"/>
</dbReference>
<dbReference type="InterPro" id="IPR006311">
    <property type="entry name" value="TAT_signal"/>
</dbReference>
<dbReference type="CDD" id="cd08503">
    <property type="entry name" value="PBP2_NikA_DppA_OppA_like_17"/>
    <property type="match status" value="1"/>
</dbReference>
<comment type="similarity">
    <text evidence="2">Belongs to the bacterial solute-binding protein 5 family.</text>
</comment>
<dbReference type="RefSeq" id="WP_263047763.1">
    <property type="nucleotide sequence ID" value="NZ_CP106738.1"/>
</dbReference>
<evidence type="ECO:0000313" key="7">
    <source>
        <dbReference type="Proteomes" id="UP001064087"/>
    </source>
</evidence>
<dbReference type="EMBL" id="CP106738">
    <property type="protein sequence ID" value="UXX83037.1"/>
    <property type="molecule type" value="Genomic_DNA"/>
</dbReference>